<dbReference type="InterPro" id="IPR019810">
    <property type="entry name" value="Citrate_synthase_AS"/>
</dbReference>
<dbReference type="RefSeq" id="WP_100919477.1">
    <property type="nucleotide sequence ID" value="NZ_CP020370.1"/>
</dbReference>
<sequence>MSTLCSDQAILTLGGNEYKFPIVEGSEAERGIDISDLRAKTGHITLDKGYGNTGSCESAITYIDGEKGILRYRGIPIEQFAMGPTFTDVAWLLINGRLPTTAEYDEFSADLTRYANLDESMRHQFEGFPRVAPPMAILSAMINALSCFHPELHELEDESQFRHAAARLISKIRTIAAYAFRHSRGLPNIYPDPALRYVPNFMHMMFSQPYKQYICPQLVRDALNLILILHADHEQNCSTSTVRMVGSSGANLFASCAAGVCALWGPLHGGANVEVLTMLEQIHQGNITPEEYVKQAKSKDSKVRLMGFGHRVYKNFDPRAKMLGAIAEKLLPQLSAGDPLLEIARRLEEIALSDPYFIERQLYPNVDFYSGILLRAIGIPTNMFTVIFAIGRLPGWIAHWWEQNQTQANRIARPRQIYVGETHRDFVLRDNRR</sequence>
<comment type="catalytic activity">
    <reaction evidence="5 9">
        <text>oxaloacetate + acetyl-CoA + H2O = citrate + CoA + H(+)</text>
        <dbReference type="Rhea" id="RHEA:16845"/>
        <dbReference type="ChEBI" id="CHEBI:15377"/>
        <dbReference type="ChEBI" id="CHEBI:15378"/>
        <dbReference type="ChEBI" id="CHEBI:16452"/>
        <dbReference type="ChEBI" id="CHEBI:16947"/>
        <dbReference type="ChEBI" id="CHEBI:57287"/>
        <dbReference type="ChEBI" id="CHEBI:57288"/>
        <dbReference type="EC" id="2.3.3.16"/>
    </reaction>
</comment>
<comment type="similarity">
    <text evidence="2 7 10">Belongs to the citrate synthase family.</text>
</comment>
<dbReference type="OrthoDB" id="9800864at2"/>
<dbReference type="Proteomes" id="UP000232638">
    <property type="component" value="Chromosome"/>
</dbReference>
<reference evidence="11 12" key="1">
    <citation type="submission" date="2017-03" db="EMBL/GenBank/DDBJ databases">
        <title>Complete genome sequence of Candidatus 'Thiodictyon syntrophicum' sp. nov. strain Cad16T, a photolithoautotroph purple sulfur bacterium isolated from an alpine meromictic lake.</title>
        <authorList>
            <person name="Luedin S.M."/>
            <person name="Pothier J.F."/>
            <person name="Danza F."/>
            <person name="Storelli N."/>
            <person name="Wittwer M."/>
            <person name="Tonolla M."/>
        </authorList>
    </citation>
    <scope>NUCLEOTIDE SEQUENCE [LARGE SCALE GENOMIC DNA]</scope>
    <source>
        <strain evidence="11 12">Cad16T</strain>
    </source>
</reference>
<keyword evidence="3 9" id="KW-0816">Tricarboxylic acid cycle</keyword>
<dbReference type="Pfam" id="PF00285">
    <property type="entry name" value="Citrate_synt"/>
    <property type="match status" value="1"/>
</dbReference>
<dbReference type="InterPro" id="IPR024176">
    <property type="entry name" value="Citrate_synthase_bac-typ"/>
</dbReference>
<dbReference type="PANTHER" id="PTHR42871:SF1">
    <property type="entry name" value="CITRATE SYNTHASE"/>
    <property type="match status" value="1"/>
</dbReference>
<dbReference type="AlphaFoldDB" id="A0A2K8U803"/>
<dbReference type="GO" id="GO:0005737">
    <property type="term" value="C:cytoplasm"/>
    <property type="evidence" value="ECO:0007669"/>
    <property type="project" value="InterPro"/>
</dbReference>
<dbReference type="EMBL" id="CP020370">
    <property type="protein sequence ID" value="AUB81720.1"/>
    <property type="molecule type" value="Genomic_DNA"/>
</dbReference>
<dbReference type="InterPro" id="IPR036969">
    <property type="entry name" value="Citrate_synthase_sf"/>
</dbReference>
<dbReference type="CDD" id="cd06114">
    <property type="entry name" value="EcCS_like"/>
    <property type="match status" value="1"/>
</dbReference>
<dbReference type="InterPro" id="IPR002020">
    <property type="entry name" value="Citrate_synthase"/>
</dbReference>
<evidence type="ECO:0000256" key="2">
    <source>
        <dbReference type="ARBA" id="ARBA00010566"/>
    </source>
</evidence>
<proteinExistence type="inferred from homology"/>
<dbReference type="PROSITE" id="PS00480">
    <property type="entry name" value="CITRATE_SYNTHASE"/>
    <property type="match status" value="1"/>
</dbReference>
<dbReference type="SUPFAM" id="SSF48256">
    <property type="entry name" value="Citrate synthase"/>
    <property type="match status" value="1"/>
</dbReference>
<evidence type="ECO:0000313" key="11">
    <source>
        <dbReference type="EMBL" id="AUB81720.1"/>
    </source>
</evidence>
<dbReference type="FunFam" id="1.10.230.10:FF:000002">
    <property type="entry name" value="Citrate synthase"/>
    <property type="match status" value="1"/>
</dbReference>
<evidence type="ECO:0000256" key="9">
    <source>
        <dbReference type="RuleBase" id="RU003370"/>
    </source>
</evidence>
<dbReference type="PANTHER" id="PTHR42871">
    <property type="entry name" value="CITRATE SYNTHASE"/>
    <property type="match status" value="1"/>
</dbReference>
<evidence type="ECO:0000256" key="7">
    <source>
        <dbReference type="PIRNR" id="PIRNR001369"/>
    </source>
</evidence>
<evidence type="ECO:0000256" key="6">
    <source>
        <dbReference type="NCBIfam" id="TIGR01798"/>
    </source>
</evidence>
<feature type="active site" evidence="8">
    <location>
        <position position="310"/>
    </location>
</feature>
<dbReference type="InterPro" id="IPR016142">
    <property type="entry name" value="Citrate_synth-like_lrg_a-sub"/>
</dbReference>
<dbReference type="KEGG" id="tsy:THSYN_12620"/>
<accession>A0A2K8U803</accession>
<evidence type="ECO:0000313" key="12">
    <source>
        <dbReference type="Proteomes" id="UP000232638"/>
    </source>
</evidence>
<evidence type="ECO:0000256" key="10">
    <source>
        <dbReference type="RuleBase" id="RU003406"/>
    </source>
</evidence>
<dbReference type="GO" id="GO:0036440">
    <property type="term" value="F:citrate synthase activity"/>
    <property type="evidence" value="ECO:0007669"/>
    <property type="project" value="UniProtKB-EC"/>
</dbReference>
<dbReference type="NCBIfam" id="TIGR01798">
    <property type="entry name" value="cit_synth_I"/>
    <property type="match status" value="1"/>
</dbReference>
<evidence type="ECO:0000256" key="1">
    <source>
        <dbReference type="ARBA" id="ARBA00004751"/>
    </source>
</evidence>
<organism evidence="11 12">
    <name type="scientific">Candidatus Thiodictyon syntrophicum</name>
    <dbReference type="NCBI Taxonomy" id="1166950"/>
    <lineage>
        <taxon>Bacteria</taxon>
        <taxon>Pseudomonadati</taxon>
        <taxon>Pseudomonadota</taxon>
        <taxon>Gammaproteobacteria</taxon>
        <taxon>Chromatiales</taxon>
        <taxon>Chromatiaceae</taxon>
        <taxon>Thiodictyon</taxon>
    </lineage>
</organism>
<evidence type="ECO:0000256" key="3">
    <source>
        <dbReference type="ARBA" id="ARBA00022532"/>
    </source>
</evidence>
<evidence type="ECO:0000256" key="4">
    <source>
        <dbReference type="ARBA" id="ARBA00022679"/>
    </source>
</evidence>
<dbReference type="NCBIfam" id="NF004126">
    <property type="entry name" value="PRK05614.1"/>
    <property type="match status" value="1"/>
</dbReference>
<protein>
    <recommendedName>
        <fullName evidence="6 7">Citrate synthase</fullName>
    </recommendedName>
</protein>
<dbReference type="Gene3D" id="1.10.580.10">
    <property type="entry name" value="Citrate Synthase, domain 1"/>
    <property type="match status" value="1"/>
</dbReference>
<keyword evidence="12" id="KW-1185">Reference proteome</keyword>
<dbReference type="InterPro" id="IPR016143">
    <property type="entry name" value="Citrate_synth-like_sm_a-sub"/>
</dbReference>
<dbReference type="InterPro" id="IPR010953">
    <property type="entry name" value="Citrate_synthase_typ-I"/>
</dbReference>
<dbReference type="PIRSF" id="PIRSF001369">
    <property type="entry name" value="Citrate_synth"/>
    <property type="match status" value="1"/>
</dbReference>
<feature type="active site" evidence="8">
    <location>
        <position position="367"/>
    </location>
</feature>
<name>A0A2K8U803_9GAMM</name>
<gene>
    <name evidence="11" type="ORF">THSYN_12620</name>
</gene>
<comment type="pathway">
    <text evidence="1 9">Carbohydrate metabolism; tricarboxylic acid cycle; isocitrate from oxaloacetate: step 1/2.</text>
</comment>
<dbReference type="Gene3D" id="2.20.28.60">
    <property type="match status" value="1"/>
</dbReference>
<dbReference type="UniPathway" id="UPA00223">
    <property type="reaction ID" value="UER00717"/>
</dbReference>
<dbReference type="Gene3D" id="1.10.230.10">
    <property type="entry name" value="Cytochrome P450-Terp, domain 2"/>
    <property type="match status" value="1"/>
</dbReference>
<dbReference type="GO" id="GO:0006099">
    <property type="term" value="P:tricarboxylic acid cycle"/>
    <property type="evidence" value="ECO:0007669"/>
    <property type="project" value="UniProtKB-UniRule"/>
</dbReference>
<evidence type="ECO:0000256" key="8">
    <source>
        <dbReference type="PIRSR" id="PIRSR001369-1"/>
    </source>
</evidence>
<dbReference type="PRINTS" id="PR00143">
    <property type="entry name" value="CITRTSNTHASE"/>
</dbReference>
<keyword evidence="4 7" id="KW-0808">Transferase</keyword>
<evidence type="ECO:0000256" key="5">
    <source>
        <dbReference type="ARBA" id="ARBA00049288"/>
    </source>
</evidence>